<proteinExistence type="predicted"/>
<dbReference type="InterPro" id="IPR025883">
    <property type="entry name" value="Cadherin-like_domain"/>
</dbReference>
<evidence type="ECO:0000313" key="4">
    <source>
        <dbReference type="Proteomes" id="UP001596989"/>
    </source>
</evidence>
<gene>
    <name evidence="3" type="ORF">ACFQ2I_16455</name>
</gene>
<feature type="region of interest" description="Disordered" evidence="1">
    <location>
        <begin position="85"/>
        <end position="114"/>
    </location>
</feature>
<feature type="domain" description="Cadherin-like beta-sandwich-like" evidence="2">
    <location>
        <begin position="2"/>
        <end position="81"/>
    </location>
</feature>
<reference evidence="4" key="1">
    <citation type="journal article" date="2019" name="Int. J. Syst. Evol. Microbiol.">
        <title>The Global Catalogue of Microorganisms (GCM) 10K type strain sequencing project: providing services to taxonomists for standard genome sequencing and annotation.</title>
        <authorList>
            <consortium name="The Broad Institute Genomics Platform"/>
            <consortium name="The Broad Institute Genome Sequencing Center for Infectious Disease"/>
            <person name="Wu L."/>
            <person name="Ma J."/>
        </authorList>
    </citation>
    <scope>NUCLEOTIDE SEQUENCE [LARGE SCALE GENOMIC DNA]</scope>
    <source>
        <strain evidence="4">CCUG 59129</strain>
    </source>
</reference>
<organism evidence="3 4">
    <name type="scientific">Paenibacillus chungangensis</name>
    <dbReference type="NCBI Taxonomy" id="696535"/>
    <lineage>
        <taxon>Bacteria</taxon>
        <taxon>Bacillati</taxon>
        <taxon>Bacillota</taxon>
        <taxon>Bacilli</taxon>
        <taxon>Bacillales</taxon>
        <taxon>Paenibacillaceae</taxon>
        <taxon>Paenibacillus</taxon>
    </lineage>
</organism>
<comment type="caution">
    <text evidence="3">The sequence shown here is derived from an EMBL/GenBank/DDBJ whole genome shotgun (WGS) entry which is preliminary data.</text>
</comment>
<evidence type="ECO:0000259" key="2">
    <source>
        <dbReference type="Pfam" id="PF12733"/>
    </source>
</evidence>
<sequence length="153" mass="15529">MTDLRVDGKPLTDFASGNTGPYLVSISHAQTSAAITQTTSDPNANVQLAGNTNLVVGENTINVTVTSQKGTTKVYSITVTRAAAPINNGGGGSTGGGNPSGGGSVPTPLITSTDGEITLPVDRDGELKLNDEVSVSIPSGATYQQLTLTIERL</sequence>
<dbReference type="RefSeq" id="WP_377566091.1">
    <property type="nucleotide sequence ID" value="NZ_JBHTJZ010000027.1"/>
</dbReference>
<protein>
    <submittedName>
        <fullName evidence="3">Cadherin-like beta sandwich domain-containing protein</fullName>
    </submittedName>
</protein>
<dbReference type="EMBL" id="JBHTJZ010000027">
    <property type="protein sequence ID" value="MFD0960982.1"/>
    <property type="molecule type" value="Genomic_DNA"/>
</dbReference>
<name>A0ABW3HUA8_9BACL</name>
<keyword evidence="4" id="KW-1185">Reference proteome</keyword>
<dbReference type="Pfam" id="PF12733">
    <property type="entry name" value="Cadherin-like"/>
    <property type="match status" value="1"/>
</dbReference>
<dbReference type="Proteomes" id="UP001596989">
    <property type="component" value="Unassembled WGS sequence"/>
</dbReference>
<feature type="compositionally biased region" description="Gly residues" evidence="1">
    <location>
        <begin position="88"/>
        <end position="104"/>
    </location>
</feature>
<evidence type="ECO:0000256" key="1">
    <source>
        <dbReference type="SAM" id="MobiDB-lite"/>
    </source>
</evidence>
<evidence type="ECO:0000313" key="3">
    <source>
        <dbReference type="EMBL" id="MFD0960982.1"/>
    </source>
</evidence>
<accession>A0ABW3HUA8</accession>